<dbReference type="Proteomes" id="UP000712080">
    <property type="component" value="Unassembled WGS sequence"/>
</dbReference>
<dbReference type="InterPro" id="IPR051604">
    <property type="entry name" value="Ergot_Alk_Oxidoreductase"/>
</dbReference>
<dbReference type="Gene3D" id="3.90.25.10">
    <property type="entry name" value="UDP-galactose 4-epimerase, domain 1"/>
    <property type="match status" value="1"/>
</dbReference>
<feature type="domain" description="NmrA-like" evidence="1">
    <location>
        <begin position="2"/>
        <end position="241"/>
    </location>
</feature>
<dbReference type="InterPro" id="IPR008030">
    <property type="entry name" value="NmrA-like"/>
</dbReference>
<comment type="caution">
    <text evidence="2">The sequence shown here is derived from an EMBL/GenBank/DDBJ whole genome shotgun (WGS) entry which is preliminary data.</text>
</comment>
<dbReference type="EMBL" id="JAAMPU010000096">
    <property type="protein sequence ID" value="NMH26839.1"/>
    <property type="molecule type" value="Genomic_DNA"/>
</dbReference>
<proteinExistence type="predicted"/>
<keyword evidence="3" id="KW-1185">Reference proteome</keyword>
<protein>
    <submittedName>
        <fullName evidence="2">NmrA family NAD(P)-binding protein</fullName>
    </submittedName>
</protein>
<accession>A0A972FP52</accession>
<dbReference type="Gene3D" id="3.40.50.720">
    <property type="entry name" value="NAD(P)-binding Rossmann-like Domain"/>
    <property type="match status" value="1"/>
</dbReference>
<dbReference type="SUPFAM" id="SSF51735">
    <property type="entry name" value="NAD(P)-binding Rossmann-fold domains"/>
    <property type="match status" value="1"/>
</dbReference>
<evidence type="ECO:0000313" key="2">
    <source>
        <dbReference type="EMBL" id="NMH26839.1"/>
    </source>
</evidence>
<dbReference type="RefSeq" id="WP_169525840.1">
    <property type="nucleotide sequence ID" value="NZ_JAAMPU010000096.1"/>
</dbReference>
<evidence type="ECO:0000313" key="3">
    <source>
        <dbReference type="Proteomes" id="UP000712080"/>
    </source>
</evidence>
<dbReference type="AlphaFoldDB" id="A0A972FP52"/>
<dbReference type="Pfam" id="PF05368">
    <property type="entry name" value="NmrA"/>
    <property type="match status" value="1"/>
</dbReference>
<dbReference type="InterPro" id="IPR036291">
    <property type="entry name" value="NAD(P)-bd_dom_sf"/>
</dbReference>
<organism evidence="2 3">
    <name type="scientific">Flavobacterium silvaticum</name>
    <dbReference type="NCBI Taxonomy" id="1852020"/>
    <lineage>
        <taxon>Bacteria</taxon>
        <taxon>Pseudomonadati</taxon>
        <taxon>Bacteroidota</taxon>
        <taxon>Flavobacteriia</taxon>
        <taxon>Flavobacteriales</taxon>
        <taxon>Flavobacteriaceae</taxon>
        <taxon>Flavobacterium</taxon>
    </lineage>
</organism>
<dbReference type="PANTHER" id="PTHR43162">
    <property type="match status" value="1"/>
</dbReference>
<sequence length="301" mass="32415">MKIVLTGSLGHISKPLTSILVSHGHDVTVVSSSLDRATEIESLGATAAIGSLEDKEFLAETFSGADSIYTMVPPNDYTNPNLDLLAYYKRLGTNYAYAIAKSGVKKVVNLSTIGAHLEKGSGILLGAHHLAGILDALPSDVIITHLRPTSFYYNLYAYLGSIRHAGMIAVNHGADRVMSWVSPADIAVAAAEELESKSAERKIRYVASDERSGHDIAKILGEAIGKPELKWVLISNAEMEKSLIEKAGIQPAIAAGLTEMWASYQSGLLSSDYDVNKPEVFGSVKFEDFAKEFASVYHLSN</sequence>
<dbReference type="PANTHER" id="PTHR43162:SF1">
    <property type="entry name" value="PRESTALK A DIFFERENTIATION PROTEIN A"/>
    <property type="match status" value="1"/>
</dbReference>
<reference evidence="2" key="1">
    <citation type="submission" date="2020-02" db="EMBL/GenBank/DDBJ databases">
        <title>Flavobacterium sp. genome.</title>
        <authorList>
            <person name="Jung H.S."/>
            <person name="Baek J.H."/>
            <person name="Jeon C.O."/>
        </authorList>
    </citation>
    <scope>NUCLEOTIDE SEQUENCE</scope>
    <source>
        <strain evidence="2">SE-s28</strain>
    </source>
</reference>
<evidence type="ECO:0000259" key="1">
    <source>
        <dbReference type="Pfam" id="PF05368"/>
    </source>
</evidence>
<gene>
    <name evidence="2" type="ORF">G6047_02240</name>
</gene>
<name>A0A972FP52_9FLAO</name>